<evidence type="ECO:0000259" key="2">
    <source>
        <dbReference type="Pfam" id="PF11740"/>
    </source>
</evidence>
<dbReference type="Proteomes" id="UP000482155">
    <property type="component" value="Unassembled WGS sequence"/>
</dbReference>
<keyword evidence="4" id="KW-1185">Reference proteome</keyword>
<reference evidence="3 4" key="1">
    <citation type="submission" date="2020-02" db="EMBL/GenBank/DDBJ databases">
        <authorList>
            <person name="Kim M.K."/>
        </authorList>
    </citation>
    <scope>NUCLEOTIDE SEQUENCE [LARGE SCALE GENOMIC DNA]</scope>
    <source>
        <strain evidence="3 4">17J57-3</strain>
    </source>
</reference>
<accession>A0A6B3SVA9</accession>
<comment type="caution">
    <text evidence="3">The sequence shown here is derived from an EMBL/GenBank/DDBJ whole genome shotgun (WGS) entry which is preliminary data.</text>
</comment>
<dbReference type="EMBL" id="JAAIVB010000081">
    <property type="protein sequence ID" value="NEX64564.1"/>
    <property type="molecule type" value="Genomic_DNA"/>
</dbReference>
<dbReference type="InterPro" id="IPR021104">
    <property type="entry name" value="KfrA_DNA-bd_N"/>
</dbReference>
<feature type="domain" description="KfrA N-terminal DNA-binding" evidence="2">
    <location>
        <begin position="10"/>
        <end position="134"/>
    </location>
</feature>
<keyword evidence="1" id="KW-0175">Coiled coil</keyword>
<protein>
    <submittedName>
        <fullName evidence="3">Transcriptional regulator</fullName>
    </submittedName>
</protein>
<organism evidence="3 4">
    <name type="scientific">Noviherbaspirillum galbum</name>
    <dbReference type="NCBI Taxonomy" id="2709383"/>
    <lineage>
        <taxon>Bacteria</taxon>
        <taxon>Pseudomonadati</taxon>
        <taxon>Pseudomonadota</taxon>
        <taxon>Betaproteobacteria</taxon>
        <taxon>Burkholderiales</taxon>
        <taxon>Oxalobacteraceae</taxon>
        <taxon>Noviherbaspirillum</taxon>
    </lineage>
</organism>
<name>A0A6B3SVA9_9BURK</name>
<evidence type="ECO:0000256" key="1">
    <source>
        <dbReference type="SAM" id="Coils"/>
    </source>
</evidence>
<sequence length="316" mass="34437">MARLAASSPETIRATILTMLAEAHDSQPATRERFRRIVSVRKLRERLGAGDPATLGRAINAIESELVTAGMADIALPDIPAEIAEQMRQLWHAAVSVQLDDVVRLKQQATQSVEQAQAAQADMTLRVDVLKQEVTELRALLATRDTELAQARADRAALLSRFESLQENHQAALDTLSPLRAELAAMESAKVEAIAAAQQRYEGLSRQLLLETAQQRQAAQQEVQRLSQQLQFADRRTQVLEAGLVQAQADVAAERTAKQTALGEAAALKAVNASQRAQLDELLQTTLVAVARATAIQADKTRKVPAKRSTARRKGP</sequence>
<dbReference type="Pfam" id="PF11740">
    <property type="entry name" value="KfrA_N"/>
    <property type="match status" value="1"/>
</dbReference>
<evidence type="ECO:0000313" key="3">
    <source>
        <dbReference type="EMBL" id="NEX64564.1"/>
    </source>
</evidence>
<dbReference type="RefSeq" id="WP_163968501.1">
    <property type="nucleotide sequence ID" value="NZ_JAAIVB010000081.1"/>
</dbReference>
<feature type="coiled-coil region" evidence="1">
    <location>
        <begin position="99"/>
        <end position="168"/>
    </location>
</feature>
<gene>
    <name evidence="3" type="ORF">G3574_26080</name>
</gene>
<proteinExistence type="predicted"/>
<dbReference type="AlphaFoldDB" id="A0A6B3SVA9"/>
<evidence type="ECO:0000313" key="4">
    <source>
        <dbReference type="Proteomes" id="UP000482155"/>
    </source>
</evidence>
<feature type="coiled-coil region" evidence="1">
    <location>
        <begin position="209"/>
        <end position="236"/>
    </location>
</feature>